<gene>
    <name evidence="4" type="ORF">SAMN05660282_00328</name>
</gene>
<dbReference type="Pfam" id="PF13462">
    <property type="entry name" value="Thioredoxin_4"/>
    <property type="match status" value="1"/>
</dbReference>
<keyword evidence="2" id="KW-0812">Transmembrane</keyword>
<proteinExistence type="predicted"/>
<dbReference type="CDD" id="cd02972">
    <property type="entry name" value="DsbA_family"/>
    <property type="match status" value="1"/>
</dbReference>
<organism evidence="4 5">
    <name type="scientific">Corynebacterium spheniscorum</name>
    <dbReference type="NCBI Taxonomy" id="185761"/>
    <lineage>
        <taxon>Bacteria</taxon>
        <taxon>Bacillati</taxon>
        <taxon>Actinomycetota</taxon>
        <taxon>Actinomycetes</taxon>
        <taxon>Mycobacteriales</taxon>
        <taxon>Corynebacteriaceae</taxon>
        <taxon>Corynebacterium</taxon>
    </lineage>
</organism>
<keyword evidence="2" id="KW-0472">Membrane</keyword>
<dbReference type="EMBL" id="FOPJ01000002">
    <property type="protein sequence ID" value="SFG24598.1"/>
    <property type="molecule type" value="Genomic_DNA"/>
</dbReference>
<evidence type="ECO:0000256" key="1">
    <source>
        <dbReference type="SAM" id="MobiDB-lite"/>
    </source>
</evidence>
<dbReference type="SUPFAM" id="SSF52833">
    <property type="entry name" value="Thioredoxin-like"/>
    <property type="match status" value="1"/>
</dbReference>
<accession>A0A1I2Q8G5</accession>
<protein>
    <submittedName>
        <fullName evidence="4">Thioredoxin</fullName>
    </submittedName>
</protein>
<feature type="transmembrane region" description="Helical" evidence="2">
    <location>
        <begin position="13"/>
        <end position="34"/>
    </location>
</feature>
<dbReference type="OrthoDB" id="117402at2"/>
<dbReference type="Proteomes" id="UP000199065">
    <property type="component" value="Unassembled WGS sequence"/>
</dbReference>
<dbReference type="STRING" id="185761.SAMN05660282_00328"/>
<feature type="region of interest" description="Disordered" evidence="1">
    <location>
        <begin position="200"/>
        <end position="221"/>
    </location>
</feature>
<feature type="domain" description="Thioredoxin-like fold" evidence="3">
    <location>
        <begin position="72"/>
        <end position="226"/>
    </location>
</feature>
<dbReference type="AlphaFoldDB" id="A0A1I2Q8G5"/>
<reference evidence="4 5" key="1">
    <citation type="submission" date="2016-10" db="EMBL/GenBank/DDBJ databases">
        <authorList>
            <person name="de Groot N.N."/>
        </authorList>
    </citation>
    <scope>NUCLEOTIDE SEQUENCE [LARGE SCALE GENOMIC DNA]</scope>
    <source>
        <strain>J11</strain>
        <strain evidence="5">PG 39</strain>
    </source>
</reference>
<feature type="compositionally biased region" description="Basic and acidic residues" evidence="1">
    <location>
        <begin position="202"/>
        <end position="212"/>
    </location>
</feature>
<name>A0A1I2Q8G5_9CORY</name>
<evidence type="ECO:0000256" key="2">
    <source>
        <dbReference type="SAM" id="Phobius"/>
    </source>
</evidence>
<dbReference type="InterPro" id="IPR012336">
    <property type="entry name" value="Thioredoxin-like_fold"/>
</dbReference>
<dbReference type="InterPro" id="IPR036249">
    <property type="entry name" value="Thioredoxin-like_sf"/>
</dbReference>
<evidence type="ECO:0000313" key="4">
    <source>
        <dbReference type="EMBL" id="SFG24598.1"/>
    </source>
</evidence>
<sequence>MSKVKSPNQEGHGFAWVLAIVLILAVALVGSIVWKNRGKAEETHLVDRAYEKVDIDAKLDGDVVTLSSSKTTDATPQVDLYEDYSCPHCGHLAVATDAQMKDAVQAGKLVVHIHPLHFLDRDNTSGHSHRALAAALAVADHGDTSLYWNYRAMLMEDMEKIYNKWSDDQFADAAKEMNAPDTVVEDIRKAAYLDRATQAGKDNAEKLKKETGKVSSPRVVKDGKDISGTDLENWVEIASQS</sequence>
<dbReference type="Gene3D" id="3.40.30.10">
    <property type="entry name" value="Glutaredoxin"/>
    <property type="match status" value="1"/>
</dbReference>
<dbReference type="RefSeq" id="WP_092283808.1">
    <property type="nucleotide sequence ID" value="NZ_FOPJ01000002.1"/>
</dbReference>
<evidence type="ECO:0000313" key="5">
    <source>
        <dbReference type="Proteomes" id="UP000199065"/>
    </source>
</evidence>
<keyword evidence="5" id="KW-1185">Reference proteome</keyword>
<keyword evidence="2" id="KW-1133">Transmembrane helix</keyword>
<evidence type="ECO:0000259" key="3">
    <source>
        <dbReference type="Pfam" id="PF13462"/>
    </source>
</evidence>